<evidence type="ECO:0000256" key="2">
    <source>
        <dbReference type="ARBA" id="ARBA00005861"/>
    </source>
</evidence>
<evidence type="ECO:0000313" key="8">
    <source>
        <dbReference type="EMBL" id="CAF3037747.1"/>
    </source>
</evidence>
<evidence type="ECO:0000256" key="3">
    <source>
        <dbReference type="ARBA" id="ARBA00012452"/>
    </source>
</evidence>
<comment type="catalytic activity">
    <reaction evidence="5">
        <text>RX + glutathione = an S-substituted glutathione + a halide anion + H(+)</text>
        <dbReference type="Rhea" id="RHEA:16437"/>
        <dbReference type="ChEBI" id="CHEBI:15378"/>
        <dbReference type="ChEBI" id="CHEBI:16042"/>
        <dbReference type="ChEBI" id="CHEBI:17792"/>
        <dbReference type="ChEBI" id="CHEBI:57925"/>
        <dbReference type="ChEBI" id="CHEBI:90779"/>
        <dbReference type="EC" id="2.5.1.18"/>
    </reaction>
</comment>
<dbReference type="InterPro" id="IPR010987">
    <property type="entry name" value="Glutathione-S-Trfase_C-like"/>
</dbReference>
<name>A0A7R8HE92_LEPSM</name>
<dbReference type="GO" id="GO:0042802">
    <property type="term" value="F:identical protein binding"/>
    <property type="evidence" value="ECO:0007669"/>
    <property type="project" value="UniProtKB-ARBA"/>
</dbReference>
<dbReference type="SUPFAM" id="SSF52833">
    <property type="entry name" value="Thioredoxin-like"/>
    <property type="match status" value="1"/>
</dbReference>
<dbReference type="SFLD" id="SFLDS00019">
    <property type="entry name" value="Glutathione_Transferase_(cytos"/>
    <property type="match status" value="1"/>
</dbReference>
<dbReference type="InterPro" id="IPR040079">
    <property type="entry name" value="Glutathione_S-Trfase"/>
</dbReference>
<dbReference type="InterPro" id="IPR003081">
    <property type="entry name" value="GST_mu"/>
</dbReference>
<dbReference type="InterPro" id="IPR036249">
    <property type="entry name" value="Thioredoxin-like_sf"/>
</dbReference>
<protein>
    <recommendedName>
        <fullName evidence="6">Glutathione S-transferase</fullName>
        <ecNumber evidence="3">2.5.1.18</ecNumber>
    </recommendedName>
    <alternativeName>
        <fullName evidence="7">GST class-mu</fullName>
    </alternativeName>
</protein>
<proteinExistence type="inferred from homology"/>
<dbReference type="Pfam" id="PF14497">
    <property type="entry name" value="GST_C_3"/>
    <property type="match status" value="1"/>
</dbReference>
<dbReference type="Pfam" id="PF02798">
    <property type="entry name" value="GST_N"/>
    <property type="match status" value="1"/>
</dbReference>
<dbReference type="Proteomes" id="UP000675881">
    <property type="component" value="Chromosome 9"/>
</dbReference>
<dbReference type="GO" id="GO:0006749">
    <property type="term" value="P:glutathione metabolic process"/>
    <property type="evidence" value="ECO:0007669"/>
    <property type="project" value="TreeGrafter"/>
</dbReference>
<sequence>MPKAVLAYWDIRGLAQPIRLLLEYTGEDYEEKKYSCGPAPDFDKSSWLAIKQSISLDFPNLPYYIDGDVKLTQSNAILRHIARKNDLCGKTENDKWRVDLLAEQAMDFRNGIVHLCYNPNFESLKDNYLKSVQGKLVEFSNFIGKGPWFTGESITFVDFIMYELLDQHRLLSSTVLDQFKNLKDFLDRFEKLPKIAEYMKSERFIHRPINNKMAAFK</sequence>
<dbReference type="FunFam" id="1.20.1050.10:FF:000003">
    <property type="entry name" value="Glutathione S-transferase 2"/>
    <property type="match status" value="1"/>
</dbReference>
<dbReference type="OMA" id="LCYTDFE"/>
<dbReference type="AlphaFoldDB" id="A0A7R8HE92"/>
<dbReference type="InterPro" id="IPR004046">
    <property type="entry name" value="GST_C"/>
</dbReference>
<dbReference type="OrthoDB" id="4951845at2759"/>
<dbReference type="SUPFAM" id="SSF47616">
    <property type="entry name" value="GST C-terminal domain-like"/>
    <property type="match status" value="1"/>
</dbReference>
<evidence type="ECO:0000256" key="4">
    <source>
        <dbReference type="ARBA" id="ARBA00022679"/>
    </source>
</evidence>
<evidence type="ECO:0000313" key="9">
    <source>
        <dbReference type="Proteomes" id="UP000675881"/>
    </source>
</evidence>
<dbReference type="EMBL" id="HG994588">
    <property type="protein sequence ID" value="CAF3037747.1"/>
    <property type="molecule type" value="Genomic_DNA"/>
</dbReference>
<dbReference type="SFLD" id="SFLDG00363">
    <property type="entry name" value="AMPS_(cytGST):_Alpha-__Mu-__Pi"/>
    <property type="match status" value="1"/>
</dbReference>
<comment type="similarity">
    <text evidence="2">Belongs to the GST superfamily. Mu family.</text>
</comment>
<dbReference type="Gene3D" id="3.40.30.10">
    <property type="entry name" value="Glutaredoxin"/>
    <property type="match status" value="1"/>
</dbReference>
<organism evidence="8 9">
    <name type="scientific">Lepeophtheirus salmonis</name>
    <name type="common">Salmon louse</name>
    <name type="synonym">Caligus salmonis</name>
    <dbReference type="NCBI Taxonomy" id="72036"/>
    <lineage>
        <taxon>Eukaryota</taxon>
        <taxon>Metazoa</taxon>
        <taxon>Ecdysozoa</taxon>
        <taxon>Arthropoda</taxon>
        <taxon>Crustacea</taxon>
        <taxon>Multicrustacea</taxon>
        <taxon>Hexanauplia</taxon>
        <taxon>Copepoda</taxon>
        <taxon>Siphonostomatoida</taxon>
        <taxon>Caligidae</taxon>
        <taxon>Lepeophtheirus</taxon>
    </lineage>
</organism>
<dbReference type="EC" id="2.5.1.18" evidence="3"/>
<accession>A0A7R8HE92</accession>
<keyword evidence="9" id="KW-1185">Reference proteome</keyword>
<dbReference type="GO" id="GO:0004364">
    <property type="term" value="F:glutathione transferase activity"/>
    <property type="evidence" value="ECO:0007669"/>
    <property type="project" value="UniProtKB-EC"/>
</dbReference>
<dbReference type="PROSITE" id="PS50404">
    <property type="entry name" value="GST_NTER"/>
    <property type="match status" value="1"/>
</dbReference>
<dbReference type="Gene3D" id="1.20.1050.10">
    <property type="match status" value="1"/>
</dbReference>
<dbReference type="CDD" id="cd03075">
    <property type="entry name" value="GST_N_Mu"/>
    <property type="match status" value="1"/>
</dbReference>
<gene>
    <name evidence="8" type="ORF">LSAA_15055</name>
</gene>
<dbReference type="SFLD" id="SFLDG01205">
    <property type="entry name" value="AMPS.1"/>
    <property type="match status" value="1"/>
</dbReference>
<comment type="function">
    <text evidence="1">Conjugation of reduced glutathione to a wide number of exogenous and endogenous hydrophobic electrophiles.</text>
</comment>
<evidence type="ECO:0000256" key="7">
    <source>
        <dbReference type="ARBA" id="ARBA00081375"/>
    </source>
</evidence>
<dbReference type="PANTHER" id="PTHR11571">
    <property type="entry name" value="GLUTATHIONE S-TRANSFERASE"/>
    <property type="match status" value="1"/>
</dbReference>
<evidence type="ECO:0000256" key="6">
    <source>
        <dbReference type="ARBA" id="ARBA00071200"/>
    </source>
</evidence>
<keyword evidence="4 8" id="KW-0808">Transferase</keyword>
<dbReference type="FunFam" id="3.40.30.10:FF:000019">
    <property type="entry name" value="Glutathione S-transferase Mu"/>
    <property type="match status" value="1"/>
</dbReference>
<dbReference type="PROSITE" id="PS50405">
    <property type="entry name" value="GST_CTER"/>
    <property type="match status" value="1"/>
</dbReference>
<dbReference type="PRINTS" id="PR01267">
    <property type="entry name" value="GSTRNSFRASEM"/>
</dbReference>
<reference evidence="8" key="1">
    <citation type="submission" date="2021-02" db="EMBL/GenBank/DDBJ databases">
        <authorList>
            <person name="Bekaert M."/>
        </authorList>
    </citation>
    <scope>NUCLEOTIDE SEQUENCE</scope>
    <source>
        <strain evidence="8">IoA-00</strain>
    </source>
</reference>
<dbReference type="PANTHER" id="PTHR11571:SF222">
    <property type="entry name" value="GLUTATHIONE TRANSFERASE"/>
    <property type="match status" value="1"/>
</dbReference>
<dbReference type="InterPro" id="IPR004045">
    <property type="entry name" value="Glutathione_S-Trfase_N"/>
</dbReference>
<dbReference type="InterPro" id="IPR036282">
    <property type="entry name" value="Glutathione-S-Trfase_C_sf"/>
</dbReference>
<dbReference type="InterPro" id="IPR050213">
    <property type="entry name" value="GST_superfamily"/>
</dbReference>
<evidence type="ECO:0000256" key="5">
    <source>
        <dbReference type="ARBA" id="ARBA00047960"/>
    </source>
</evidence>
<evidence type="ECO:0000256" key="1">
    <source>
        <dbReference type="ARBA" id="ARBA00003701"/>
    </source>
</evidence>